<evidence type="ECO:0000313" key="2">
    <source>
        <dbReference type="Proteomes" id="UP000037953"/>
    </source>
</evidence>
<dbReference type="Proteomes" id="UP000037953">
    <property type="component" value="Unassembled WGS sequence"/>
</dbReference>
<name>A0A0N0IY59_CHRID</name>
<comment type="caution">
    <text evidence="1">The sequence shown here is derived from an EMBL/GenBank/DDBJ whole genome shotgun (WGS) entry which is preliminary data.</text>
</comment>
<sequence length="346" mass="40174">MEFSVTNGQGIIRLISDGFAHCLSIRRTVAVNWPDCRGSVGEYYAVSELSKEEQIHMTDQLNQALINGTEEEIMAGIQEFLQLFENGTYQVYPENMPVDNTDFHTYRSLPADELPSNGDFFSGWFYPFKDFDHIFTLAGSSIDETRVCYYIDLIRKGARPKALAFSKSYTMDSGISSSFILDGHHKIEAYIRLKMDIPAIVIYKQNNGYETARDVLYAARPLLNDDEFEHLFQNDDENITEIKFTDDEMLTAELDRILRSSERIDPGIINILIRHHQSGSPEDKEWLDRRLEALRININVSLFNDNKSLMTFSRQYVERYRSHGWFSKLIQHPHELDSWIRETILI</sequence>
<gene>
    <name evidence="1" type="ORF">AOB46_02390</name>
</gene>
<dbReference type="AlphaFoldDB" id="A0A0N0IY59"/>
<accession>A0A0N0IY59</accession>
<reference evidence="1 2" key="1">
    <citation type="journal article" date="2015" name="Genom Data">
        <title>Draft genome sequence of a multidrug-resistant Chryseobacterium indologenes isolate from Malaysia.</title>
        <authorList>
            <person name="Yu C.Y."/>
            <person name="Ang G.Y."/>
            <person name="Cheng H.J."/>
            <person name="Cheong Y.M."/>
            <person name="Yin W.F."/>
            <person name="Chan K.G."/>
        </authorList>
    </citation>
    <scope>NUCLEOTIDE SEQUENCE [LARGE SCALE GENOMIC DNA]</scope>
    <source>
        <strain evidence="1 2">CI_885</strain>
    </source>
</reference>
<reference evidence="2" key="2">
    <citation type="submission" date="2015-09" db="EMBL/GenBank/DDBJ databases">
        <title>Draft genome sequence of a multidrug-resistant Chryseobacterium indologenes isolate from Malaysia.</title>
        <authorList>
            <person name="Yu C.Y."/>
            <person name="Ang G.Y."/>
            <person name="Chan K.-G."/>
        </authorList>
    </citation>
    <scope>NUCLEOTIDE SEQUENCE [LARGE SCALE GENOMIC DNA]</scope>
    <source>
        <strain evidence="2">CI_885</strain>
    </source>
</reference>
<dbReference type="EMBL" id="LJOD01000001">
    <property type="protein sequence ID" value="KPE52861.1"/>
    <property type="molecule type" value="Genomic_DNA"/>
</dbReference>
<dbReference type="PATRIC" id="fig|253.9.peg.507"/>
<evidence type="ECO:0000313" key="1">
    <source>
        <dbReference type="EMBL" id="KPE52861.1"/>
    </source>
</evidence>
<protein>
    <submittedName>
        <fullName evidence="1">Uncharacterized protein</fullName>
    </submittedName>
</protein>
<organism evidence="1 2">
    <name type="scientific">Chryseobacterium indologenes</name>
    <name type="common">Flavobacterium indologenes</name>
    <dbReference type="NCBI Taxonomy" id="253"/>
    <lineage>
        <taxon>Bacteria</taxon>
        <taxon>Pseudomonadati</taxon>
        <taxon>Bacteroidota</taxon>
        <taxon>Flavobacteriia</taxon>
        <taxon>Flavobacteriales</taxon>
        <taxon>Weeksellaceae</taxon>
        <taxon>Chryseobacterium group</taxon>
        <taxon>Chryseobacterium</taxon>
    </lineage>
</organism>
<proteinExistence type="predicted"/>